<sequence length="73" mass="8481">MLLPLWALTPIATTEWSLMGCPNCQRYKKNTYKVTYVVTCKRCMKQNTRVITTVVAPPSEDKYVTFIYSSSYF</sequence>
<protein>
    <submittedName>
        <fullName evidence="2">Uncharacterized protein</fullName>
    </submittedName>
</protein>
<feature type="signal peptide" evidence="1">
    <location>
        <begin position="1"/>
        <end position="16"/>
    </location>
</feature>
<reference evidence="3" key="1">
    <citation type="journal article" date="2002" name="Science">
        <title>The draft genome of Ciona intestinalis: insights into chordate and vertebrate origins.</title>
        <authorList>
            <person name="Dehal P."/>
            <person name="Satou Y."/>
            <person name="Campbell R.K."/>
            <person name="Chapman J."/>
            <person name="Degnan B."/>
            <person name="De Tomaso A."/>
            <person name="Davidson B."/>
            <person name="Di Gregorio A."/>
            <person name="Gelpke M."/>
            <person name="Goodstein D.M."/>
            <person name="Harafuji N."/>
            <person name="Hastings K.E."/>
            <person name="Ho I."/>
            <person name="Hotta K."/>
            <person name="Huang W."/>
            <person name="Kawashima T."/>
            <person name="Lemaire P."/>
            <person name="Martinez D."/>
            <person name="Meinertzhagen I.A."/>
            <person name="Necula S."/>
            <person name="Nonaka M."/>
            <person name="Putnam N."/>
            <person name="Rash S."/>
            <person name="Saiga H."/>
            <person name="Satake M."/>
            <person name="Terry A."/>
            <person name="Yamada L."/>
            <person name="Wang H.G."/>
            <person name="Awazu S."/>
            <person name="Azumi K."/>
            <person name="Boore J."/>
            <person name="Branno M."/>
            <person name="Chin-Bow S."/>
            <person name="DeSantis R."/>
            <person name="Doyle S."/>
            <person name="Francino P."/>
            <person name="Keys D.N."/>
            <person name="Haga S."/>
            <person name="Hayashi H."/>
            <person name="Hino K."/>
            <person name="Imai K.S."/>
            <person name="Inaba K."/>
            <person name="Kano S."/>
            <person name="Kobayashi K."/>
            <person name="Kobayashi M."/>
            <person name="Lee B.I."/>
            <person name="Makabe K.W."/>
            <person name="Manohar C."/>
            <person name="Matassi G."/>
            <person name="Medina M."/>
            <person name="Mochizuki Y."/>
            <person name="Mount S."/>
            <person name="Morishita T."/>
            <person name="Miura S."/>
            <person name="Nakayama A."/>
            <person name="Nishizaka S."/>
            <person name="Nomoto H."/>
            <person name="Ohta F."/>
            <person name="Oishi K."/>
            <person name="Rigoutsos I."/>
            <person name="Sano M."/>
            <person name="Sasaki A."/>
            <person name="Sasakura Y."/>
            <person name="Shoguchi E."/>
            <person name="Shin-i T."/>
            <person name="Spagnuolo A."/>
            <person name="Stainier D."/>
            <person name="Suzuki M.M."/>
            <person name="Tassy O."/>
            <person name="Takatori N."/>
            <person name="Tokuoka M."/>
            <person name="Yagi K."/>
            <person name="Yoshizaki F."/>
            <person name="Wada S."/>
            <person name="Zhang C."/>
            <person name="Hyatt P.D."/>
            <person name="Larimer F."/>
            <person name="Detter C."/>
            <person name="Doggett N."/>
            <person name="Glavina T."/>
            <person name="Hawkins T."/>
            <person name="Richardson P."/>
            <person name="Lucas S."/>
            <person name="Kohara Y."/>
            <person name="Levine M."/>
            <person name="Satoh N."/>
            <person name="Rokhsar D.S."/>
        </authorList>
    </citation>
    <scope>NUCLEOTIDE SEQUENCE [LARGE SCALE GENOMIC DNA]</scope>
</reference>
<name>H2XY53_CIOIN</name>
<evidence type="ECO:0000256" key="1">
    <source>
        <dbReference type="SAM" id="SignalP"/>
    </source>
</evidence>
<reference evidence="2" key="2">
    <citation type="journal article" date="2008" name="Genome Biol.">
        <title>Improved genome assembly and evidence-based global gene model set for the chordate Ciona intestinalis: new insight into intron and operon populations.</title>
        <authorList>
            <person name="Satou Y."/>
            <person name="Mineta K."/>
            <person name="Ogasawara M."/>
            <person name="Sasakura Y."/>
            <person name="Shoguchi E."/>
            <person name="Ueno K."/>
            <person name="Yamada L."/>
            <person name="Matsumoto J."/>
            <person name="Wasserscheid J."/>
            <person name="Dewar K."/>
            <person name="Wiley G.B."/>
            <person name="Macmil S.L."/>
            <person name="Roe B.A."/>
            <person name="Zeller R.W."/>
            <person name="Hastings K.E."/>
            <person name="Lemaire P."/>
            <person name="Lindquist E."/>
            <person name="Endo T."/>
            <person name="Hotta K."/>
            <person name="Inaba K."/>
        </authorList>
    </citation>
    <scope>NUCLEOTIDE SEQUENCE [LARGE SCALE GENOMIC DNA]</scope>
    <source>
        <strain evidence="2">wild type</strain>
    </source>
</reference>
<keyword evidence="3" id="KW-1185">Reference proteome</keyword>
<proteinExistence type="predicted"/>
<feature type="chain" id="PRO_5003578233" evidence="1">
    <location>
        <begin position="17"/>
        <end position="73"/>
    </location>
</feature>
<accession>H2XY53</accession>
<keyword evidence="1" id="KW-0732">Signal</keyword>
<reference evidence="2" key="3">
    <citation type="submission" date="2025-08" db="UniProtKB">
        <authorList>
            <consortium name="Ensembl"/>
        </authorList>
    </citation>
    <scope>IDENTIFICATION</scope>
</reference>
<dbReference type="Ensembl" id="ENSCINT00000036144.1">
    <property type="protein sequence ID" value="ENSCINP00000034587.1"/>
    <property type="gene ID" value="ENSCING00000023661.1"/>
</dbReference>
<evidence type="ECO:0000313" key="3">
    <source>
        <dbReference type="Proteomes" id="UP000008144"/>
    </source>
</evidence>
<dbReference type="Proteomes" id="UP000008144">
    <property type="component" value="Chromosome 8"/>
</dbReference>
<dbReference type="EMBL" id="EAAA01002788">
    <property type="status" value="NOT_ANNOTATED_CDS"/>
    <property type="molecule type" value="Genomic_DNA"/>
</dbReference>
<reference evidence="2" key="4">
    <citation type="submission" date="2025-09" db="UniProtKB">
        <authorList>
            <consortium name="Ensembl"/>
        </authorList>
    </citation>
    <scope>IDENTIFICATION</scope>
</reference>
<organism evidence="2 3">
    <name type="scientific">Ciona intestinalis</name>
    <name type="common">Transparent sea squirt</name>
    <name type="synonym">Ascidia intestinalis</name>
    <dbReference type="NCBI Taxonomy" id="7719"/>
    <lineage>
        <taxon>Eukaryota</taxon>
        <taxon>Metazoa</taxon>
        <taxon>Chordata</taxon>
        <taxon>Tunicata</taxon>
        <taxon>Ascidiacea</taxon>
        <taxon>Phlebobranchia</taxon>
        <taxon>Cionidae</taxon>
        <taxon>Ciona</taxon>
    </lineage>
</organism>
<dbReference type="HOGENOM" id="CLU_2704108_0_0_1"/>
<dbReference type="InParanoid" id="H2XY53"/>
<evidence type="ECO:0000313" key="2">
    <source>
        <dbReference type="Ensembl" id="ENSCINP00000034587.1"/>
    </source>
</evidence>
<dbReference type="AlphaFoldDB" id="H2XY53"/>